<sequence length="77" mass="8067">GDTDSIPAKGALDVDIALLPVSGIYVMTADEAIEAAKTIKPQVAIPMHIGRGIGSLADAEHFKDRASVPVEILPMEE</sequence>
<dbReference type="Pfam" id="PF13483">
    <property type="entry name" value="Lactamase_B_3"/>
    <property type="match status" value="1"/>
</dbReference>
<dbReference type="EMBL" id="SOKU01000337">
    <property type="protein sequence ID" value="TES84311.1"/>
    <property type="molecule type" value="Genomic_DNA"/>
</dbReference>
<dbReference type="Gene3D" id="3.60.15.10">
    <property type="entry name" value="Ribonuclease Z/Hydroxyacylglutathione hydrolase-like"/>
    <property type="match status" value="1"/>
</dbReference>
<dbReference type="AlphaFoldDB" id="A0A523QFW4"/>
<keyword evidence="1" id="KW-0378">Hydrolase</keyword>
<accession>A0A523QFW4</accession>
<feature type="non-terminal residue" evidence="1">
    <location>
        <position position="1"/>
    </location>
</feature>
<reference evidence="1 2" key="1">
    <citation type="submission" date="2019-03" db="EMBL/GenBank/DDBJ databases">
        <title>Metabolic potential of uncultured bacteria and archaea associated with petroleum seepage in deep-sea sediments.</title>
        <authorList>
            <person name="Dong X."/>
            <person name="Hubert C."/>
        </authorList>
    </citation>
    <scope>NUCLEOTIDE SEQUENCE [LARGE SCALE GENOMIC DNA]</scope>
    <source>
        <strain evidence="1">E44_bin92</strain>
    </source>
</reference>
<organism evidence="1 2">
    <name type="scientific">Aerophobetes bacterium</name>
    <dbReference type="NCBI Taxonomy" id="2030807"/>
    <lineage>
        <taxon>Bacteria</taxon>
        <taxon>Candidatus Aerophobota</taxon>
    </lineage>
</organism>
<gene>
    <name evidence="1" type="ORF">E3J95_06935</name>
</gene>
<dbReference type="GO" id="GO:0016787">
    <property type="term" value="F:hydrolase activity"/>
    <property type="evidence" value="ECO:0007669"/>
    <property type="project" value="UniProtKB-KW"/>
</dbReference>
<protein>
    <submittedName>
        <fullName evidence="1">MBL fold metallo-hydrolase</fullName>
    </submittedName>
</protein>
<name>A0A523QFW4_UNCAE</name>
<comment type="caution">
    <text evidence="1">The sequence shown here is derived from an EMBL/GenBank/DDBJ whole genome shotgun (WGS) entry which is preliminary data.</text>
</comment>
<dbReference type="SUPFAM" id="SSF56281">
    <property type="entry name" value="Metallo-hydrolase/oxidoreductase"/>
    <property type="match status" value="1"/>
</dbReference>
<evidence type="ECO:0000313" key="1">
    <source>
        <dbReference type="EMBL" id="TES84311.1"/>
    </source>
</evidence>
<proteinExistence type="predicted"/>
<dbReference type="Proteomes" id="UP000320781">
    <property type="component" value="Unassembled WGS sequence"/>
</dbReference>
<dbReference type="InterPro" id="IPR036866">
    <property type="entry name" value="RibonucZ/Hydroxyglut_hydro"/>
</dbReference>
<evidence type="ECO:0000313" key="2">
    <source>
        <dbReference type="Proteomes" id="UP000320781"/>
    </source>
</evidence>